<reference evidence="2" key="1">
    <citation type="journal article" date="2009" name="Nature">
        <title>Genome sequence and analysis of the Irish potato famine pathogen Phytophthora infestans.</title>
        <authorList>
            <consortium name="The Broad Institute Genome Sequencing Platform"/>
            <person name="Haas B.J."/>
            <person name="Kamoun S."/>
            <person name="Zody M.C."/>
            <person name="Jiang R.H."/>
            <person name="Handsaker R.E."/>
            <person name="Cano L.M."/>
            <person name="Grabherr M."/>
            <person name="Kodira C.D."/>
            <person name="Raffaele S."/>
            <person name="Torto-Alalibo T."/>
            <person name="Bozkurt T.O."/>
            <person name="Ah-Fong A.M."/>
            <person name="Alvarado L."/>
            <person name="Anderson V.L."/>
            <person name="Armstrong M.R."/>
            <person name="Avrova A."/>
            <person name="Baxter L."/>
            <person name="Beynon J."/>
            <person name="Boevink P.C."/>
            <person name="Bollmann S.R."/>
            <person name="Bos J.I."/>
            <person name="Bulone V."/>
            <person name="Cai G."/>
            <person name="Cakir C."/>
            <person name="Carrington J.C."/>
            <person name="Chawner M."/>
            <person name="Conti L."/>
            <person name="Costanzo S."/>
            <person name="Ewan R."/>
            <person name="Fahlgren N."/>
            <person name="Fischbach M.A."/>
            <person name="Fugelstad J."/>
            <person name="Gilroy E.M."/>
            <person name="Gnerre S."/>
            <person name="Green P.J."/>
            <person name="Grenville-Briggs L.J."/>
            <person name="Griffith J."/>
            <person name="Grunwald N.J."/>
            <person name="Horn K."/>
            <person name="Horner N.R."/>
            <person name="Hu C.H."/>
            <person name="Huitema E."/>
            <person name="Jeong D.H."/>
            <person name="Jones A.M."/>
            <person name="Jones J.D."/>
            <person name="Jones R.W."/>
            <person name="Karlsson E.K."/>
            <person name="Kunjeti S.G."/>
            <person name="Lamour K."/>
            <person name="Liu Z."/>
            <person name="Ma L."/>
            <person name="Maclean D."/>
            <person name="Chibucos M.C."/>
            <person name="McDonald H."/>
            <person name="McWalters J."/>
            <person name="Meijer H.J."/>
            <person name="Morgan W."/>
            <person name="Morris P.F."/>
            <person name="Munro C.A."/>
            <person name="O'Neill K."/>
            <person name="Ospina-Giraldo M."/>
            <person name="Pinzon A."/>
            <person name="Pritchard L."/>
            <person name="Ramsahoye B."/>
            <person name="Ren Q."/>
            <person name="Restrepo S."/>
            <person name="Roy S."/>
            <person name="Sadanandom A."/>
            <person name="Savidor A."/>
            <person name="Schornack S."/>
            <person name="Schwartz D.C."/>
            <person name="Schumann U.D."/>
            <person name="Schwessinger B."/>
            <person name="Seyer L."/>
            <person name="Sharpe T."/>
            <person name="Silvar C."/>
            <person name="Song J."/>
            <person name="Studholme D.J."/>
            <person name="Sykes S."/>
            <person name="Thines M."/>
            <person name="van de Vondervoort P.J."/>
            <person name="Phuntumart V."/>
            <person name="Wawra S."/>
            <person name="Weide R."/>
            <person name="Win J."/>
            <person name="Young C."/>
            <person name="Zhou S."/>
            <person name="Fry W."/>
            <person name="Meyers B.C."/>
            <person name="van West P."/>
            <person name="Ristaino J."/>
            <person name="Govers F."/>
            <person name="Birch P.R."/>
            <person name="Whisson S.C."/>
            <person name="Judelson H.S."/>
            <person name="Nusbaum C."/>
        </authorList>
    </citation>
    <scope>NUCLEOTIDE SEQUENCE [LARGE SCALE GENOMIC DNA]</scope>
    <source>
        <strain evidence="2">T30-4</strain>
    </source>
</reference>
<organism evidence="1 2">
    <name type="scientific">Phytophthora infestans (strain T30-4)</name>
    <name type="common">Potato late blight agent</name>
    <dbReference type="NCBI Taxonomy" id="403677"/>
    <lineage>
        <taxon>Eukaryota</taxon>
        <taxon>Sar</taxon>
        <taxon>Stramenopiles</taxon>
        <taxon>Oomycota</taxon>
        <taxon>Peronosporomycetes</taxon>
        <taxon>Peronosporales</taxon>
        <taxon>Peronosporaceae</taxon>
        <taxon>Phytophthora</taxon>
    </lineage>
</organism>
<dbReference type="KEGG" id="pif:PITG_15823"/>
<sequence length="68" mass="7884">MVKHTLAWENASDAQALLGRALVEKHRAIVVDLLDEKWSFCDLLRFAAISWWNSKHHLAIYLIEVLNL</sequence>
<dbReference type="Proteomes" id="UP000006643">
    <property type="component" value="Unassembled WGS sequence"/>
</dbReference>
<name>D0NS74_PHYIT</name>
<dbReference type="InParanoid" id="D0NS74"/>
<protein>
    <submittedName>
        <fullName evidence="1">Uncharacterized protein</fullName>
    </submittedName>
</protein>
<dbReference type="VEuPathDB" id="FungiDB:PITG_15823"/>
<dbReference type="HOGENOM" id="CLU_2799486_0_0_1"/>
<keyword evidence="2" id="KW-1185">Reference proteome</keyword>
<dbReference type="GeneID" id="9475621"/>
<accession>D0NS74</accession>
<evidence type="ECO:0000313" key="2">
    <source>
        <dbReference type="Proteomes" id="UP000006643"/>
    </source>
</evidence>
<evidence type="ECO:0000313" key="1">
    <source>
        <dbReference type="EMBL" id="EEY63478.1"/>
    </source>
</evidence>
<dbReference type="RefSeq" id="XP_002898065.1">
    <property type="nucleotide sequence ID" value="XM_002898019.1"/>
</dbReference>
<gene>
    <name evidence="1" type="ORF">PITG_15823</name>
</gene>
<dbReference type="AlphaFoldDB" id="D0NS74"/>
<proteinExistence type="predicted"/>
<dbReference type="EMBL" id="DS028156">
    <property type="protein sequence ID" value="EEY63478.1"/>
    <property type="molecule type" value="Genomic_DNA"/>
</dbReference>